<dbReference type="STRING" id="74649.A0A2P6QK98"/>
<protein>
    <submittedName>
        <fullName evidence="2">Putative F-box domain-containing protein</fullName>
    </submittedName>
</protein>
<dbReference type="PANTHER" id="PTHR31672">
    <property type="entry name" value="BNACNNG10540D PROTEIN"/>
    <property type="match status" value="1"/>
</dbReference>
<accession>A0A2P6QK98</accession>
<dbReference type="PANTHER" id="PTHR31672:SF10">
    <property type="entry name" value="F-BOX DOMAIN-CONTAINING PROTEIN"/>
    <property type="match status" value="1"/>
</dbReference>
<dbReference type="InterPro" id="IPR050796">
    <property type="entry name" value="SCF_F-box_component"/>
</dbReference>
<feature type="domain" description="F-box" evidence="1">
    <location>
        <begin position="12"/>
        <end position="58"/>
    </location>
</feature>
<dbReference type="SUPFAM" id="SSF81383">
    <property type="entry name" value="F-box domain"/>
    <property type="match status" value="1"/>
</dbReference>
<dbReference type="Pfam" id="PF00646">
    <property type="entry name" value="F-box"/>
    <property type="match status" value="1"/>
</dbReference>
<reference evidence="2 3" key="1">
    <citation type="journal article" date="2018" name="Nat. Genet.">
        <title>The Rosa genome provides new insights in the design of modern roses.</title>
        <authorList>
            <person name="Bendahmane M."/>
        </authorList>
    </citation>
    <scope>NUCLEOTIDE SEQUENCE [LARGE SCALE GENOMIC DNA]</scope>
    <source>
        <strain evidence="3">cv. Old Blush</strain>
    </source>
</reference>
<dbReference type="InterPro" id="IPR017451">
    <property type="entry name" value="F-box-assoc_interact_dom"/>
</dbReference>
<dbReference type="AlphaFoldDB" id="A0A2P6QK98"/>
<evidence type="ECO:0000313" key="2">
    <source>
        <dbReference type="EMBL" id="PRQ34595.1"/>
    </source>
</evidence>
<dbReference type="Gene3D" id="1.20.1280.50">
    <property type="match status" value="1"/>
</dbReference>
<comment type="caution">
    <text evidence="2">The sequence shown here is derived from an EMBL/GenBank/DDBJ whole genome shotgun (WGS) entry which is preliminary data.</text>
</comment>
<dbReference type="OMA" id="SHIHHTI"/>
<organism evidence="2 3">
    <name type="scientific">Rosa chinensis</name>
    <name type="common">China rose</name>
    <dbReference type="NCBI Taxonomy" id="74649"/>
    <lineage>
        <taxon>Eukaryota</taxon>
        <taxon>Viridiplantae</taxon>
        <taxon>Streptophyta</taxon>
        <taxon>Embryophyta</taxon>
        <taxon>Tracheophyta</taxon>
        <taxon>Spermatophyta</taxon>
        <taxon>Magnoliopsida</taxon>
        <taxon>eudicotyledons</taxon>
        <taxon>Gunneridae</taxon>
        <taxon>Pentapetalae</taxon>
        <taxon>rosids</taxon>
        <taxon>fabids</taxon>
        <taxon>Rosales</taxon>
        <taxon>Rosaceae</taxon>
        <taxon>Rosoideae</taxon>
        <taxon>Rosoideae incertae sedis</taxon>
        <taxon>Rosa</taxon>
    </lineage>
</organism>
<dbReference type="Pfam" id="PF07734">
    <property type="entry name" value="FBA_1"/>
    <property type="match status" value="1"/>
</dbReference>
<dbReference type="Gramene" id="PRQ34595">
    <property type="protein sequence ID" value="PRQ34595"/>
    <property type="gene ID" value="RchiOBHm_Chr5g0070761"/>
</dbReference>
<evidence type="ECO:0000259" key="1">
    <source>
        <dbReference type="PROSITE" id="PS50181"/>
    </source>
</evidence>
<dbReference type="InterPro" id="IPR036047">
    <property type="entry name" value="F-box-like_dom_sf"/>
</dbReference>
<dbReference type="EMBL" id="PDCK01000043">
    <property type="protein sequence ID" value="PRQ34595.1"/>
    <property type="molecule type" value="Genomic_DNA"/>
</dbReference>
<evidence type="ECO:0000313" key="3">
    <source>
        <dbReference type="Proteomes" id="UP000238479"/>
    </source>
</evidence>
<gene>
    <name evidence="2" type="ORF">RchiOBHm_Chr5g0070761</name>
</gene>
<dbReference type="InterPro" id="IPR006527">
    <property type="entry name" value="F-box-assoc_dom_typ1"/>
</dbReference>
<dbReference type="Proteomes" id="UP000238479">
    <property type="component" value="Chromosome 5"/>
</dbReference>
<dbReference type="PROSITE" id="PS50181">
    <property type="entry name" value="FBOX"/>
    <property type="match status" value="1"/>
</dbReference>
<proteinExistence type="predicted"/>
<keyword evidence="3" id="KW-1185">Reference proteome</keyword>
<name>A0A2P6QK98_ROSCH</name>
<sequence>MCENCSKKFESEAKFDTFPLEIRQDIFLRLPIKSLIRCTAVRNSWRSVINNPSFIRTHLRGTRNSNEQNDTQLLLIHGLAKTALNFYDIFSGDEIQELYSLHYDNPAFDEHHKVEVPTVELANPGFRVVGTCNGLVCLVDDLRSYTNTYILSNPSIRSVALPRPNVTYCTHGGKTVALPRANVTYCTHGGYEASVGFGFDAMTNDYKVVRLVTLLDEHPRHAPCQTVVEVFSLATGSWSILPDVAPRFQMDARTPQAFVNGALHWHATRQKEDDLLFHFDI</sequence>
<dbReference type="NCBIfam" id="TIGR01640">
    <property type="entry name" value="F_box_assoc_1"/>
    <property type="match status" value="1"/>
</dbReference>
<dbReference type="InterPro" id="IPR001810">
    <property type="entry name" value="F-box_dom"/>
</dbReference>